<dbReference type="RefSeq" id="WP_119477962.1">
    <property type="nucleotide sequence ID" value="NZ_QXML01000005.1"/>
</dbReference>
<protein>
    <recommendedName>
        <fullName evidence="4">Lipoprotein</fullName>
    </recommendedName>
</protein>
<name>A0A418PR48_9BACT</name>
<keyword evidence="3" id="KW-1185">Reference proteome</keyword>
<feature type="chain" id="PRO_5019369483" description="Lipoprotein" evidence="1">
    <location>
        <begin position="23"/>
        <end position="200"/>
    </location>
</feature>
<proteinExistence type="predicted"/>
<dbReference type="EMBL" id="QXML01000005">
    <property type="protein sequence ID" value="RIW15057.1"/>
    <property type="molecule type" value="Genomic_DNA"/>
</dbReference>
<dbReference type="PROSITE" id="PS51257">
    <property type="entry name" value="PROKAR_LIPOPROTEIN"/>
    <property type="match status" value="1"/>
</dbReference>
<dbReference type="OrthoDB" id="793842at2"/>
<dbReference type="Proteomes" id="UP000283522">
    <property type="component" value="Unassembled WGS sequence"/>
</dbReference>
<reference evidence="2 3" key="1">
    <citation type="submission" date="2018-09" db="EMBL/GenBank/DDBJ databases">
        <authorList>
            <person name="Wang X."/>
            <person name="Du Z."/>
        </authorList>
    </citation>
    <scope>NUCLEOTIDE SEQUENCE [LARGE SCALE GENOMIC DNA]</scope>
    <source>
        <strain evidence="2 3">N3</strain>
    </source>
</reference>
<gene>
    <name evidence="2" type="ORF">D0X99_11445</name>
</gene>
<comment type="caution">
    <text evidence="2">The sequence shown here is derived from an EMBL/GenBank/DDBJ whole genome shotgun (WGS) entry which is preliminary data.</text>
</comment>
<evidence type="ECO:0008006" key="4">
    <source>
        <dbReference type="Google" id="ProtNLM"/>
    </source>
</evidence>
<evidence type="ECO:0000256" key="1">
    <source>
        <dbReference type="SAM" id="SignalP"/>
    </source>
</evidence>
<accession>A0A418PR48</accession>
<dbReference type="AlphaFoldDB" id="A0A418PR48"/>
<organism evidence="2 3">
    <name type="scientific">Algoriphagus lacus</name>
    <dbReference type="NCBI Taxonomy" id="2056311"/>
    <lineage>
        <taxon>Bacteria</taxon>
        <taxon>Pseudomonadati</taxon>
        <taxon>Bacteroidota</taxon>
        <taxon>Cytophagia</taxon>
        <taxon>Cytophagales</taxon>
        <taxon>Cyclobacteriaceae</taxon>
        <taxon>Algoriphagus</taxon>
    </lineage>
</organism>
<sequence>MSVKFVNRAPLLGLLFSVVLLSACNEEPEVPSPPVSEIVHKKLTQPEFFTYGTPKVLDLDGDAVIDFQFGVTLFANQLGDHYQYVVSPSRANRALLIEEEAIPLEVDFEIGETSDQNDLVWNFSAGKLITKLQRQTGAPSWSGNWSTIPDGIVGVRFFIGQKPHYGWIKIGNDLYSNRMSILEYAYQSVPGKSIKSGQTN</sequence>
<evidence type="ECO:0000313" key="3">
    <source>
        <dbReference type="Proteomes" id="UP000283522"/>
    </source>
</evidence>
<evidence type="ECO:0000313" key="2">
    <source>
        <dbReference type="EMBL" id="RIW15057.1"/>
    </source>
</evidence>
<keyword evidence="1" id="KW-0732">Signal</keyword>
<feature type="signal peptide" evidence="1">
    <location>
        <begin position="1"/>
        <end position="22"/>
    </location>
</feature>